<dbReference type="InterPro" id="IPR022813">
    <property type="entry name" value="SecD/SecF_arch_bac"/>
</dbReference>
<dbReference type="InterPro" id="IPR022646">
    <property type="entry name" value="SecD/SecF_CS"/>
</dbReference>
<keyword evidence="4 9" id="KW-0812">Transmembrane</keyword>
<evidence type="ECO:0000313" key="13">
    <source>
        <dbReference type="Proteomes" id="UP000318080"/>
    </source>
</evidence>
<dbReference type="GO" id="GO:0065002">
    <property type="term" value="P:intracellular protein transmembrane transport"/>
    <property type="evidence" value="ECO:0007669"/>
    <property type="project" value="UniProtKB-UniRule"/>
</dbReference>
<evidence type="ECO:0000256" key="10">
    <source>
        <dbReference type="SAM" id="MobiDB-lite"/>
    </source>
</evidence>
<keyword evidence="13" id="KW-1185">Reference proteome</keyword>
<dbReference type="Gene3D" id="1.20.1640.10">
    <property type="entry name" value="Multidrug efflux transporter AcrB transmembrane domain"/>
    <property type="match status" value="1"/>
</dbReference>
<comment type="caution">
    <text evidence="12">The sequence shown here is derived from an EMBL/GenBank/DDBJ whole genome shotgun (WGS) entry which is preliminary data.</text>
</comment>
<keyword evidence="7 9" id="KW-0811">Translocation</keyword>
<comment type="similarity">
    <text evidence="9">Belongs to the SecD/SecF family. SecF subfamily.</text>
</comment>
<dbReference type="Proteomes" id="UP000318080">
    <property type="component" value="Unassembled WGS sequence"/>
</dbReference>
<evidence type="ECO:0000256" key="9">
    <source>
        <dbReference type="HAMAP-Rule" id="MF_01464"/>
    </source>
</evidence>
<keyword evidence="6 9" id="KW-1133">Transmembrane helix</keyword>
<proteinExistence type="inferred from homology"/>
<evidence type="ECO:0000256" key="2">
    <source>
        <dbReference type="ARBA" id="ARBA00022448"/>
    </source>
</evidence>
<dbReference type="GO" id="GO:0043952">
    <property type="term" value="P:protein transport by the Sec complex"/>
    <property type="evidence" value="ECO:0007669"/>
    <property type="project" value="UniProtKB-UniRule"/>
</dbReference>
<dbReference type="PANTHER" id="PTHR30081:SF8">
    <property type="entry name" value="PROTEIN TRANSLOCASE SUBUNIT SECF"/>
    <property type="match status" value="1"/>
</dbReference>
<comment type="function">
    <text evidence="9">Part of the Sec protein translocase complex. Interacts with the SecYEG preprotein conducting channel. SecDF uses the proton motive force (PMF) to complete protein translocation after the ATP-dependent function of SecA.</text>
</comment>
<feature type="transmembrane region" description="Helical" evidence="9">
    <location>
        <begin position="288"/>
        <end position="311"/>
    </location>
</feature>
<dbReference type="PRINTS" id="PR01755">
    <property type="entry name" value="SECFTRNLCASE"/>
</dbReference>
<organism evidence="12 13">
    <name type="scientific">Corynebacterium phoceense</name>
    <dbReference type="NCBI Taxonomy" id="1686286"/>
    <lineage>
        <taxon>Bacteria</taxon>
        <taxon>Bacillati</taxon>
        <taxon>Actinomycetota</taxon>
        <taxon>Actinomycetes</taxon>
        <taxon>Mycobacteriales</taxon>
        <taxon>Corynebacteriaceae</taxon>
        <taxon>Corynebacterium</taxon>
    </lineage>
</organism>
<feature type="transmembrane region" description="Helical" evidence="9">
    <location>
        <begin position="262"/>
        <end position="282"/>
    </location>
</feature>
<dbReference type="STRING" id="1686286.GCA_900092335_01944"/>
<name>A0A540R6P1_9CORY</name>
<evidence type="ECO:0000259" key="11">
    <source>
        <dbReference type="Pfam" id="PF02355"/>
    </source>
</evidence>
<keyword evidence="8 9" id="KW-0472">Membrane</keyword>
<evidence type="ECO:0000256" key="6">
    <source>
        <dbReference type="ARBA" id="ARBA00022989"/>
    </source>
</evidence>
<dbReference type="GO" id="GO:0005886">
    <property type="term" value="C:plasma membrane"/>
    <property type="evidence" value="ECO:0007669"/>
    <property type="project" value="UniProtKB-SubCell"/>
</dbReference>
<comment type="subcellular location">
    <subcellularLocation>
        <location evidence="1 9">Cell membrane</location>
        <topology evidence="1 9">Multi-pass membrane protein</topology>
    </subcellularLocation>
</comment>
<evidence type="ECO:0000256" key="1">
    <source>
        <dbReference type="ARBA" id="ARBA00004651"/>
    </source>
</evidence>
<feature type="transmembrane region" description="Helical" evidence="9">
    <location>
        <begin position="176"/>
        <end position="197"/>
    </location>
</feature>
<sequence length="378" mass="40262">MASKKISRFDRLYTEGSGFNVIGRSKLWYGITVGLVIVSFLAMLLRGFNLSIDFEGGTTVNMPAADLVATDVADTFEEATGVTPEIAQVVGSGDSATLEVTSERLSQEQTDAARQAIYDKYQPVDQSGKATPDAIGVSTVSESWGSSITQRMLLAMIVFLAVATVYVAVRLQRSMAFAAIFALIVDAVIIAGIYALFGFEVSPAVIIGLLTVLTFSLYDSVIVFDKVNENTEGITGQRKHNYAEQANLAVNQTLMRSISTSVISALPIIALLVVAVWLLGIGTLRDLALIQLIGVIEGIFSSLFLATPLLVSIANRTKDIKAHNAEVAAFRARHGEDADPELADAAPRTVASPVAAEPDALSAPASERHAGATWRPGR</sequence>
<dbReference type="EMBL" id="VHIR01000009">
    <property type="protein sequence ID" value="TQE43376.1"/>
    <property type="molecule type" value="Genomic_DNA"/>
</dbReference>
<accession>A0A540R6P1</accession>
<evidence type="ECO:0000256" key="7">
    <source>
        <dbReference type="ARBA" id="ARBA00023010"/>
    </source>
</evidence>
<dbReference type="PANTHER" id="PTHR30081">
    <property type="entry name" value="PROTEIN-EXPORT MEMBRANE PROTEIN SEC"/>
    <property type="match status" value="1"/>
</dbReference>
<dbReference type="InterPro" id="IPR022645">
    <property type="entry name" value="SecD/SecF_bac"/>
</dbReference>
<dbReference type="GO" id="GO:0015450">
    <property type="term" value="F:protein-transporting ATPase activity"/>
    <property type="evidence" value="ECO:0007669"/>
    <property type="project" value="InterPro"/>
</dbReference>
<evidence type="ECO:0000313" key="12">
    <source>
        <dbReference type="EMBL" id="TQE43376.1"/>
    </source>
</evidence>
<feature type="domain" description="Protein export membrane protein SecD/SecF C-terminal" evidence="11">
    <location>
        <begin position="133"/>
        <end position="315"/>
    </location>
</feature>
<dbReference type="Pfam" id="PF02355">
    <property type="entry name" value="SecD_SecF_C"/>
    <property type="match status" value="1"/>
</dbReference>
<dbReference type="GO" id="GO:0006605">
    <property type="term" value="P:protein targeting"/>
    <property type="evidence" value="ECO:0007669"/>
    <property type="project" value="UniProtKB-UniRule"/>
</dbReference>
<feature type="transmembrane region" description="Helical" evidence="9">
    <location>
        <begin position="203"/>
        <end position="224"/>
    </location>
</feature>
<dbReference type="AlphaFoldDB" id="A0A540R6P1"/>
<reference evidence="12 13" key="1">
    <citation type="submission" date="2019-06" db="EMBL/GenBank/DDBJ databases">
        <title>Draft genome of C. phoceense Strain 272.</title>
        <authorList>
            <person name="Pacheco L.G.C."/>
            <person name="Barberis C.M."/>
            <person name="Almuzara M.N."/>
            <person name="Traglia G.M."/>
            <person name="Santos C.S."/>
            <person name="Rocha D.J.P.G."/>
            <person name="Aguiar E.R.G.R."/>
            <person name="Vay C.A."/>
        </authorList>
    </citation>
    <scope>NUCLEOTIDE SEQUENCE [LARGE SCALE GENOMIC DNA]</scope>
    <source>
        <strain evidence="12 13">272</strain>
    </source>
</reference>
<feature type="transmembrane region" description="Helical" evidence="9">
    <location>
        <begin position="152"/>
        <end position="169"/>
    </location>
</feature>
<evidence type="ECO:0000256" key="4">
    <source>
        <dbReference type="ARBA" id="ARBA00022692"/>
    </source>
</evidence>
<feature type="region of interest" description="Disordered" evidence="10">
    <location>
        <begin position="336"/>
        <end position="378"/>
    </location>
</feature>
<keyword evidence="5 9" id="KW-0653">Protein transport</keyword>
<dbReference type="InterPro" id="IPR048634">
    <property type="entry name" value="SecD_SecF_C"/>
</dbReference>
<evidence type="ECO:0000256" key="8">
    <source>
        <dbReference type="ARBA" id="ARBA00023136"/>
    </source>
</evidence>
<evidence type="ECO:0000256" key="5">
    <source>
        <dbReference type="ARBA" id="ARBA00022927"/>
    </source>
</evidence>
<protein>
    <recommendedName>
        <fullName evidence="9">Protein-export membrane protein SecF</fullName>
    </recommendedName>
</protein>
<gene>
    <name evidence="9 12" type="primary">secF</name>
    <name evidence="12" type="ORF">EJK80_07455</name>
</gene>
<keyword evidence="3 9" id="KW-1003">Cell membrane</keyword>
<feature type="transmembrane region" description="Helical" evidence="9">
    <location>
        <begin position="27"/>
        <end position="45"/>
    </location>
</feature>
<dbReference type="Pfam" id="PF07549">
    <property type="entry name" value="Sec_GG"/>
    <property type="match status" value="1"/>
</dbReference>
<dbReference type="NCBIfam" id="TIGR00966">
    <property type="entry name" value="transloc_SecF"/>
    <property type="match status" value="1"/>
</dbReference>
<dbReference type="InterPro" id="IPR005665">
    <property type="entry name" value="SecF_bac"/>
</dbReference>
<dbReference type="SUPFAM" id="SSF82866">
    <property type="entry name" value="Multidrug efflux transporter AcrB transmembrane domain"/>
    <property type="match status" value="1"/>
</dbReference>
<keyword evidence="2 9" id="KW-0813">Transport</keyword>
<dbReference type="HAMAP" id="MF_01464_B">
    <property type="entry name" value="SecF_B"/>
    <property type="match status" value="1"/>
</dbReference>
<dbReference type="RefSeq" id="WP_066493059.1">
    <property type="nucleotide sequence ID" value="NZ_JADPQA010000005.1"/>
</dbReference>
<comment type="subunit">
    <text evidence="9">Forms a complex with SecD. Part of the essential Sec protein translocation apparatus which comprises SecA, SecYEG and auxiliary proteins SecDF. Other proteins may also be involved.</text>
</comment>
<evidence type="ECO:0000256" key="3">
    <source>
        <dbReference type="ARBA" id="ARBA00022475"/>
    </source>
</evidence>